<dbReference type="GO" id="GO:0016020">
    <property type="term" value="C:membrane"/>
    <property type="evidence" value="ECO:0007669"/>
    <property type="project" value="UniProtKB-SubCell"/>
</dbReference>
<evidence type="ECO:0000256" key="6">
    <source>
        <dbReference type="ARBA" id="ARBA00022989"/>
    </source>
</evidence>
<dbReference type="InterPro" id="IPR039528">
    <property type="entry name" value="DPM1-like"/>
</dbReference>
<dbReference type="CDD" id="cd06442">
    <property type="entry name" value="DPM1_like"/>
    <property type="match status" value="1"/>
</dbReference>
<dbReference type="PANTHER" id="PTHR43398">
    <property type="entry name" value="DOLICHOL-PHOSPHATE MANNOSYLTRANSFERASE SUBUNIT 1"/>
    <property type="match status" value="1"/>
</dbReference>
<feature type="domain" description="GtrA/DPMS transmembrane" evidence="10">
    <location>
        <begin position="236"/>
        <end position="352"/>
    </location>
</feature>
<feature type="transmembrane region" description="Helical" evidence="8">
    <location>
        <begin position="302"/>
        <end position="320"/>
    </location>
</feature>
<sequence>MKLSLIIPTYNERENIVNLLSRVKKEFEVHNIDGEIVVVDDNSPDGTGEIMENLKNTYSSLSVMHRPGKLGLSSAIHDGLRIAGGEIIGVMDADLSHPPERLSEMYNAVTSGAEIAIGSRYMALGRIEGSSWQRRLMSRGATILARIFTEVEDPMSGFFMFRRDLIKNIEINSRGFKILLEILVKTKPGKITEIPITFTDRRAGESKAGLGEIFFYLRNLWAYLPNRRNIVSEFFQFALVGILGTFVNLAFLYLLTEYAGIYYLISASLSFIISLTFNFILNKLWTFREMLKDKLMIKYGRFFAVALAAFGVNIFCLYVFTEFFDIYYVISQTLAIGVAFIINFIGNKKWTFTKNSSF</sequence>
<dbReference type="Pfam" id="PF04138">
    <property type="entry name" value="GtrA_DPMS_TM"/>
    <property type="match status" value="1"/>
</dbReference>
<evidence type="ECO:0000256" key="5">
    <source>
        <dbReference type="ARBA" id="ARBA00022692"/>
    </source>
</evidence>
<dbReference type="Proteomes" id="UP000176192">
    <property type="component" value="Unassembled WGS sequence"/>
</dbReference>
<keyword evidence="7 8" id="KW-0472">Membrane</keyword>
<dbReference type="InterPro" id="IPR001173">
    <property type="entry name" value="Glyco_trans_2-like"/>
</dbReference>
<evidence type="ECO:0000256" key="2">
    <source>
        <dbReference type="ARBA" id="ARBA00006739"/>
    </source>
</evidence>
<evidence type="ECO:0008006" key="13">
    <source>
        <dbReference type="Google" id="ProtNLM"/>
    </source>
</evidence>
<keyword evidence="5 8" id="KW-0812">Transmembrane</keyword>
<dbReference type="GO" id="GO:0035269">
    <property type="term" value="P:protein O-linked glycosylation via mannose"/>
    <property type="evidence" value="ECO:0007669"/>
    <property type="project" value="TreeGrafter"/>
</dbReference>
<dbReference type="Gene3D" id="3.90.550.10">
    <property type="entry name" value="Spore Coat Polysaccharide Biosynthesis Protein SpsA, Chain A"/>
    <property type="match status" value="1"/>
</dbReference>
<accession>A0A1F6Y8X4</accession>
<dbReference type="SUPFAM" id="SSF53448">
    <property type="entry name" value="Nucleotide-diphospho-sugar transferases"/>
    <property type="match status" value="1"/>
</dbReference>
<dbReference type="GO" id="GO:0000271">
    <property type="term" value="P:polysaccharide biosynthetic process"/>
    <property type="evidence" value="ECO:0007669"/>
    <property type="project" value="InterPro"/>
</dbReference>
<dbReference type="Pfam" id="PF00535">
    <property type="entry name" value="Glycos_transf_2"/>
    <property type="match status" value="1"/>
</dbReference>
<comment type="subcellular location">
    <subcellularLocation>
        <location evidence="1">Membrane</location>
        <topology evidence="1">Multi-pass membrane protein</topology>
    </subcellularLocation>
</comment>
<evidence type="ECO:0000256" key="4">
    <source>
        <dbReference type="ARBA" id="ARBA00022679"/>
    </source>
</evidence>
<keyword evidence="6 8" id="KW-1133">Transmembrane helix</keyword>
<evidence type="ECO:0000313" key="11">
    <source>
        <dbReference type="EMBL" id="OGJ02808.1"/>
    </source>
</evidence>
<gene>
    <name evidence="11" type="ORF">A3G06_00250</name>
</gene>
<dbReference type="PANTHER" id="PTHR43398:SF1">
    <property type="entry name" value="DOLICHOL-PHOSPHATE MANNOSYLTRANSFERASE SUBUNIT 1"/>
    <property type="match status" value="1"/>
</dbReference>
<feature type="transmembrane region" description="Helical" evidence="8">
    <location>
        <begin position="234"/>
        <end position="255"/>
    </location>
</feature>
<feature type="transmembrane region" description="Helical" evidence="8">
    <location>
        <begin position="326"/>
        <end position="346"/>
    </location>
</feature>
<organism evidence="11 12">
    <name type="scientific">Candidatus Nomurabacteria bacterium RIFCSPLOWO2_12_FULL_46_14</name>
    <dbReference type="NCBI Taxonomy" id="1801797"/>
    <lineage>
        <taxon>Bacteria</taxon>
        <taxon>Candidatus Nomuraibacteriota</taxon>
    </lineage>
</organism>
<feature type="domain" description="Glycosyltransferase 2-like" evidence="9">
    <location>
        <begin position="4"/>
        <end position="168"/>
    </location>
</feature>
<dbReference type="GO" id="GO:0006506">
    <property type="term" value="P:GPI anchor biosynthetic process"/>
    <property type="evidence" value="ECO:0007669"/>
    <property type="project" value="TreeGrafter"/>
</dbReference>
<name>A0A1F6Y8X4_9BACT</name>
<comment type="caution">
    <text evidence="11">The sequence shown here is derived from an EMBL/GenBank/DDBJ whole genome shotgun (WGS) entry which is preliminary data.</text>
</comment>
<dbReference type="EMBL" id="MFVV01000033">
    <property type="protein sequence ID" value="OGJ02808.1"/>
    <property type="molecule type" value="Genomic_DNA"/>
</dbReference>
<dbReference type="InterPro" id="IPR029044">
    <property type="entry name" value="Nucleotide-diphossugar_trans"/>
</dbReference>
<dbReference type="STRING" id="1801797.A3G06_00250"/>
<evidence type="ECO:0000256" key="8">
    <source>
        <dbReference type="SAM" id="Phobius"/>
    </source>
</evidence>
<keyword evidence="3" id="KW-0328">Glycosyltransferase</keyword>
<feature type="transmembrane region" description="Helical" evidence="8">
    <location>
        <begin position="261"/>
        <end position="281"/>
    </location>
</feature>
<comment type="similarity">
    <text evidence="2">Belongs to the glycosyltransferase 2 family.</text>
</comment>
<evidence type="ECO:0000256" key="7">
    <source>
        <dbReference type="ARBA" id="ARBA00023136"/>
    </source>
</evidence>
<evidence type="ECO:0000256" key="3">
    <source>
        <dbReference type="ARBA" id="ARBA00022676"/>
    </source>
</evidence>
<keyword evidence="4" id="KW-0808">Transferase</keyword>
<evidence type="ECO:0000259" key="10">
    <source>
        <dbReference type="Pfam" id="PF04138"/>
    </source>
</evidence>
<dbReference type="AlphaFoldDB" id="A0A1F6Y8X4"/>
<evidence type="ECO:0000259" key="9">
    <source>
        <dbReference type="Pfam" id="PF00535"/>
    </source>
</evidence>
<dbReference type="GO" id="GO:0006488">
    <property type="term" value="P:dolichol-linked oligosaccharide biosynthetic process"/>
    <property type="evidence" value="ECO:0007669"/>
    <property type="project" value="TreeGrafter"/>
</dbReference>
<protein>
    <recommendedName>
        <fullName evidence="13">Dolichol monophosphate mannose synthase</fullName>
    </recommendedName>
</protein>
<dbReference type="GO" id="GO:0004582">
    <property type="term" value="F:dolichyl-phosphate beta-D-mannosyltransferase activity"/>
    <property type="evidence" value="ECO:0007669"/>
    <property type="project" value="InterPro"/>
</dbReference>
<evidence type="ECO:0000256" key="1">
    <source>
        <dbReference type="ARBA" id="ARBA00004141"/>
    </source>
</evidence>
<proteinExistence type="inferred from homology"/>
<evidence type="ECO:0000313" key="12">
    <source>
        <dbReference type="Proteomes" id="UP000176192"/>
    </source>
</evidence>
<reference evidence="11 12" key="1">
    <citation type="journal article" date="2016" name="Nat. Commun.">
        <title>Thousands of microbial genomes shed light on interconnected biogeochemical processes in an aquifer system.</title>
        <authorList>
            <person name="Anantharaman K."/>
            <person name="Brown C.T."/>
            <person name="Hug L.A."/>
            <person name="Sharon I."/>
            <person name="Castelle C.J."/>
            <person name="Probst A.J."/>
            <person name="Thomas B.C."/>
            <person name="Singh A."/>
            <person name="Wilkins M.J."/>
            <person name="Karaoz U."/>
            <person name="Brodie E.L."/>
            <person name="Williams K.H."/>
            <person name="Hubbard S.S."/>
            <person name="Banfield J.F."/>
        </authorList>
    </citation>
    <scope>NUCLEOTIDE SEQUENCE [LARGE SCALE GENOMIC DNA]</scope>
</reference>
<dbReference type="InterPro" id="IPR007267">
    <property type="entry name" value="GtrA_DPMS_TM"/>
</dbReference>